<dbReference type="InterPro" id="IPR037459">
    <property type="entry name" value="RhgT-like"/>
</dbReference>
<sequence length="412" mass="43774">MSFFNPFVGSSRRTGDAWFFAGLTTSFPNITASGYSVLSDRLPCKGTFAPGCKVFYVPPTNSIEAVEVNLDDAVAAGLKEQVIVFQYQGKFHAVDHSCPHSSFPLSRGTPFDIEDFGIRLSVGLQCPKHDWSFDLVHGKGDRGSYRLKVWEVQLRPISGAEIEESPPAFLLAGDSTTAVQNAGLTGGGWGNGFISTLRNGAGGINYGHNGATTVSFVSGGDWAKVLASLAKYKLHYTTFVTIQFGHNDQKPAANISVEQYMTDLENMAKDVVTAGGTPILITPLTRRGFNSSGLTKEDLAVQANATIAVAKTINSLYIDLNRASTDYVDDIGATNAATYNLIPTDFTHLNAAGSVLFGNIVSGLIDEAVGSTLGFDIKTYTAPDVTIANDVASGTYILPSGFGTLPNNTLPA</sequence>
<dbReference type="EMBL" id="AYSA01000364">
    <property type="protein sequence ID" value="ESZ92745.1"/>
    <property type="molecule type" value="Genomic_DNA"/>
</dbReference>
<dbReference type="GO" id="GO:0046872">
    <property type="term" value="F:metal ion binding"/>
    <property type="evidence" value="ECO:0007669"/>
    <property type="project" value="UniProtKB-KW"/>
</dbReference>
<keyword evidence="7" id="KW-1185">Reference proteome</keyword>
<evidence type="ECO:0000313" key="7">
    <source>
        <dbReference type="Proteomes" id="UP000019487"/>
    </source>
</evidence>
<organism evidence="6 7">
    <name type="scientific">Sclerotinia borealis (strain F-4128)</name>
    <dbReference type="NCBI Taxonomy" id="1432307"/>
    <lineage>
        <taxon>Eukaryota</taxon>
        <taxon>Fungi</taxon>
        <taxon>Dikarya</taxon>
        <taxon>Ascomycota</taxon>
        <taxon>Pezizomycotina</taxon>
        <taxon>Leotiomycetes</taxon>
        <taxon>Helotiales</taxon>
        <taxon>Sclerotiniaceae</taxon>
        <taxon>Sclerotinia</taxon>
    </lineage>
</organism>
<dbReference type="InterPro" id="IPR013830">
    <property type="entry name" value="SGNH_hydro"/>
</dbReference>
<protein>
    <recommendedName>
        <fullName evidence="5">Rieske domain-containing protein</fullName>
    </recommendedName>
</protein>
<evidence type="ECO:0000313" key="6">
    <source>
        <dbReference type="EMBL" id="ESZ92745.1"/>
    </source>
</evidence>
<dbReference type="Pfam" id="PF00355">
    <property type="entry name" value="Rieske"/>
    <property type="match status" value="1"/>
</dbReference>
<reference evidence="6 7" key="1">
    <citation type="journal article" date="2014" name="Genome Announc.">
        <title>Draft genome sequence of Sclerotinia borealis, a psychrophilic plant pathogenic fungus.</title>
        <authorList>
            <person name="Mardanov A.V."/>
            <person name="Beletsky A.V."/>
            <person name="Kadnikov V.V."/>
            <person name="Ignatov A.N."/>
            <person name="Ravin N.V."/>
        </authorList>
    </citation>
    <scope>NUCLEOTIDE SEQUENCE [LARGE SCALE GENOMIC DNA]</scope>
    <source>
        <strain evidence="7">F-4157</strain>
    </source>
</reference>
<dbReference type="Gene3D" id="2.102.10.10">
    <property type="entry name" value="Rieske [2Fe-2S] iron-sulphur domain"/>
    <property type="match status" value="1"/>
</dbReference>
<dbReference type="GO" id="GO:0051537">
    <property type="term" value="F:2 iron, 2 sulfur cluster binding"/>
    <property type="evidence" value="ECO:0007669"/>
    <property type="project" value="UniProtKB-KW"/>
</dbReference>
<dbReference type="PANTHER" id="PTHR43695">
    <property type="entry name" value="PUTATIVE (AFU_ORTHOLOGUE AFUA_2G17250)-RELATED"/>
    <property type="match status" value="1"/>
</dbReference>
<dbReference type="InterPro" id="IPR036922">
    <property type="entry name" value="Rieske_2Fe-2S_sf"/>
</dbReference>
<dbReference type="Proteomes" id="UP000019487">
    <property type="component" value="Unassembled WGS sequence"/>
</dbReference>
<dbReference type="InterPro" id="IPR017941">
    <property type="entry name" value="Rieske_2Fe-2S"/>
</dbReference>
<dbReference type="HOGENOM" id="CLU_667574_0_0_1"/>
<dbReference type="Gene3D" id="3.40.50.1110">
    <property type="entry name" value="SGNH hydrolase"/>
    <property type="match status" value="1"/>
</dbReference>
<name>W9CDW7_SCLBF</name>
<evidence type="ECO:0000256" key="4">
    <source>
        <dbReference type="ARBA" id="ARBA00023014"/>
    </source>
</evidence>
<keyword evidence="1" id="KW-0001">2Fe-2S</keyword>
<feature type="domain" description="Rieske" evidence="5">
    <location>
        <begin position="65"/>
        <end position="155"/>
    </location>
</feature>
<dbReference type="InterPro" id="IPR036514">
    <property type="entry name" value="SGNH_hydro_sf"/>
</dbReference>
<evidence type="ECO:0000256" key="2">
    <source>
        <dbReference type="ARBA" id="ARBA00022723"/>
    </source>
</evidence>
<keyword evidence="4" id="KW-0411">Iron-sulfur</keyword>
<comment type="caution">
    <text evidence="6">The sequence shown here is derived from an EMBL/GenBank/DDBJ whole genome shotgun (WGS) entry which is preliminary data.</text>
</comment>
<dbReference type="AlphaFoldDB" id="W9CDW7"/>
<dbReference type="STRING" id="1432307.W9CDW7"/>
<gene>
    <name evidence="6" type="ORF">SBOR_6857</name>
</gene>
<accession>W9CDW7</accession>
<dbReference type="SUPFAM" id="SSF50022">
    <property type="entry name" value="ISP domain"/>
    <property type="match status" value="1"/>
</dbReference>
<proteinExistence type="predicted"/>
<dbReference type="OrthoDB" id="5041285at2759"/>
<dbReference type="GO" id="GO:0016787">
    <property type="term" value="F:hydrolase activity"/>
    <property type="evidence" value="ECO:0007669"/>
    <property type="project" value="InterPro"/>
</dbReference>
<evidence type="ECO:0000256" key="1">
    <source>
        <dbReference type="ARBA" id="ARBA00022714"/>
    </source>
</evidence>
<keyword evidence="2" id="KW-0479">Metal-binding</keyword>
<dbReference type="PANTHER" id="PTHR43695:SF2">
    <property type="entry name" value="PUTATIVE (AFU_ORTHOLOGUE AFUA_2G17250)-RELATED"/>
    <property type="match status" value="1"/>
</dbReference>
<evidence type="ECO:0000259" key="5">
    <source>
        <dbReference type="PROSITE" id="PS51296"/>
    </source>
</evidence>
<evidence type="ECO:0000256" key="3">
    <source>
        <dbReference type="ARBA" id="ARBA00023004"/>
    </source>
</evidence>
<dbReference type="PROSITE" id="PS51296">
    <property type="entry name" value="RIESKE"/>
    <property type="match status" value="1"/>
</dbReference>
<dbReference type="SUPFAM" id="SSF52266">
    <property type="entry name" value="SGNH hydrolase"/>
    <property type="match status" value="1"/>
</dbReference>
<dbReference type="Pfam" id="PF13472">
    <property type="entry name" value="Lipase_GDSL_2"/>
    <property type="match status" value="1"/>
</dbReference>
<keyword evidence="3" id="KW-0408">Iron</keyword>